<gene>
    <name evidence="1" type="ORF">M9H77_16590</name>
</gene>
<comment type="caution">
    <text evidence="1">The sequence shown here is derived from an EMBL/GenBank/DDBJ whole genome shotgun (WGS) entry which is preliminary data.</text>
</comment>
<name>A0ACC0B269_CATRO</name>
<keyword evidence="2" id="KW-1185">Reference proteome</keyword>
<reference evidence="2" key="1">
    <citation type="journal article" date="2023" name="Nat. Plants">
        <title>Single-cell RNA sequencing provides a high-resolution roadmap for understanding the multicellular compartmentation of specialized metabolism.</title>
        <authorList>
            <person name="Sun S."/>
            <person name="Shen X."/>
            <person name="Li Y."/>
            <person name="Li Y."/>
            <person name="Wang S."/>
            <person name="Li R."/>
            <person name="Zhang H."/>
            <person name="Shen G."/>
            <person name="Guo B."/>
            <person name="Wei J."/>
            <person name="Xu J."/>
            <person name="St-Pierre B."/>
            <person name="Chen S."/>
            <person name="Sun C."/>
        </authorList>
    </citation>
    <scope>NUCLEOTIDE SEQUENCE [LARGE SCALE GENOMIC DNA]</scope>
</reference>
<sequence>MTEVLHSSSSSPSPSISPPNHNGALFAAQPFLVTGEEEEVEGITRVTGIEAESDSEDEEEDREAKERENKERRDHQLSLLALLVTLFRKSFWMACKTTTGREELCGGTGSSGGMEIGWPTNVRHVAHVTFDRFNGFLGLPVEFEPEVPRRAPSASTTVFGVSTESMQLAFDPRGNSVPTILLQMQRRLYAQGGLQAEGIFRINAENSQEEYVRDQLNRGIVPEGIDVHCLAGLIKAWFRELPTGVLDPLSSEQVIQCQSEEDCAALVRLLPPSEAALLDWAVNLMTDVVQLEHLNKMNARNIAMVFAPNMTQMADPLTALMYAVQVMNFLKTLIERTLRERTDSVVEQSSTSNPEPSDGSGNGHRPQLPLENAPSYDEETDSVSMAGEPEPADSASDSNRVDYISDDEYLSYSASTETDGSIGSCGTPLISYPLTNLREPRLLKGPPRSLTEENVQECKSGQSSDSNRTSITRKTDDKQTLMEAMATDNKNKGISNLCRINSMTERIEAWR</sequence>
<protein>
    <submittedName>
        <fullName evidence="1">Uncharacterized protein</fullName>
    </submittedName>
</protein>
<accession>A0ACC0B269</accession>
<evidence type="ECO:0000313" key="1">
    <source>
        <dbReference type="EMBL" id="KAI5666737.1"/>
    </source>
</evidence>
<organism evidence="1 2">
    <name type="scientific">Catharanthus roseus</name>
    <name type="common">Madagascar periwinkle</name>
    <name type="synonym">Vinca rosea</name>
    <dbReference type="NCBI Taxonomy" id="4058"/>
    <lineage>
        <taxon>Eukaryota</taxon>
        <taxon>Viridiplantae</taxon>
        <taxon>Streptophyta</taxon>
        <taxon>Embryophyta</taxon>
        <taxon>Tracheophyta</taxon>
        <taxon>Spermatophyta</taxon>
        <taxon>Magnoliopsida</taxon>
        <taxon>eudicotyledons</taxon>
        <taxon>Gunneridae</taxon>
        <taxon>Pentapetalae</taxon>
        <taxon>asterids</taxon>
        <taxon>lamiids</taxon>
        <taxon>Gentianales</taxon>
        <taxon>Apocynaceae</taxon>
        <taxon>Rauvolfioideae</taxon>
        <taxon>Vinceae</taxon>
        <taxon>Catharanthinae</taxon>
        <taxon>Catharanthus</taxon>
    </lineage>
</organism>
<dbReference type="Proteomes" id="UP001060085">
    <property type="component" value="Linkage Group LG04"/>
</dbReference>
<dbReference type="EMBL" id="CM044704">
    <property type="protein sequence ID" value="KAI5666737.1"/>
    <property type="molecule type" value="Genomic_DNA"/>
</dbReference>
<proteinExistence type="predicted"/>
<evidence type="ECO:0000313" key="2">
    <source>
        <dbReference type="Proteomes" id="UP001060085"/>
    </source>
</evidence>